<dbReference type="Gene3D" id="3.40.50.720">
    <property type="entry name" value="NAD(P)-binding Rossmann-like Domain"/>
    <property type="match status" value="1"/>
</dbReference>
<organism evidence="3 4">
    <name type="scientific">Paraburkholderia metrosideri</name>
    <dbReference type="NCBI Taxonomy" id="580937"/>
    <lineage>
        <taxon>Bacteria</taxon>
        <taxon>Pseudomonadati</taxon>
        <taxon>Pseudomonadota</taxon>
        <taxon>Betaproteobacteria</taxon>
        <taxon>Burkholderiales</taxon>
        <taxon>Burkholderiaceae</taxon>
        <taxon>Paraburkholderia</taxon>
    </lineage>
</organism>
<dbReference type="NCBIfam" id="NF004845">
    <property type="entry name" value="PRK06196.1"/>
    <property type="match status" value="1"/>
</dbReference>
<dbReference type="InterPro" id="IPR036291">
    <property type="entry name" value="NAD(P)-bd_dom_sf"/>
</dbReference>
<reference evidence="3 4" key="1">
    <citation type="journal article" date="2024" name="Chem. Sci.">
        <title>Discovery of megapolipeptins by genome mining of a Burkholderiales bacteria collection.</title>
        <authorList>
            <person name="Paulo B.S."/>
            <person name="Recchia M.J.J."/>
            <person name="Lee S."/>
            <person name="Fergusson C.H."/>
            <person name="Romanowski S.B."/>
            <person name="Hernandez A."/>
            <person name="Krull N."/>
            <person name="Liu D.Y."/>
            <person name="Cavanagh H."/>
            <person name="Bos A."/>
            <person name="Gray C.A."/>
            <person name="Murphy B.T."/>
            <person name="Linington R.G."/>
            <person name="Eustaquio A.S."/>
        </authorList>
    </citation>
    <scope>NUCLEOTIDE SEQUENCE [LARGE SCALE GENOMIC DNA]</scope>
    <source>
        <strain evidence="3 4">RL17-338-BIC-A</strain>
    </source>
</reference>
<dbReference type="EMBL" id="JAQQCF010000027">
    <property type="protein sequence ID" value="MFM0640289.1"/>
    <property type="molecule type" value="Genomic_DNA"/>
</dbReference>
<comment type="caution">
    <text evidence="3">The sequence shown here is derived from an EMBL/GenBank/DDBJ whole genome shotgun (WGS) entry which is preliminary data.</text>
</comment>
<name>A0ABW9DZG2_9BURK</name>
<dbReference type="PRINTS" id="PR00081">
    <property type="entry name" value="GDHRDH"/>
</dbReference>
<evidence type="ECO:0000313" key="3">
    <source>
        <dbReference type="EMBL" id="MFM0640289.1"/>
    </source>
</evidence>
<sequence>MTSLQTPLHSGFGSRSTAAEAIAGADLRDKVAIVTGGYSGIGLETTRVLAEAGATVIVPARTPDKAYEALHAIPRTEVAILDLLDPASIDAFADTFLSSGRPLHLVINNAGIMAVPFTRDTRGYEAQFAANHLGHFQLTARLWPALKRSGSARVVTLSSGAHRYAAFDFDDPHFERRPYDKWISYGQSKTAGVLFTIALDRRGSPHGIRAFAVHPGRIETALQRSITMEELQAMGFRNAAGQIPEDQRSLYKTVGQGAATTVWCATNPALEHMGGVYCEDVDIAEAVPADHKPLNGVLPWAVDVDAAERLWALSEKLSGARL</sequence>
<comment type="similarity">
    <text evidence="1">Belongs to the short-chain dehydrogenases/reductases (SDR) family.</text>
</comment>
<dbReference type="PANTHER" id="PTHR24320:SF148">
    <property type="entry name" value="NAD(P)-BINDING ROSSMANN-FOLD SUPERFAMILY PROTEIN"/>
    <property type="match status" value="1"/>
</dbReference>
<evidence type="ECO:0000256" key="2">
    <source>
        <dbReference type="ARBA" id="ARBA00023002"/>
    </source>
</evidence>
<evidence type="ECO:0000313" key="4">
    <source>
        <dbReference type="Proteomes" id="UP001629432"/>
    </source>
</evidence>
<keyword evidence="4" id="KW-1185">Reference proteome</keyword>
<proteinExistence type="inferred from homology"/>
<dbReference type="RefSeq" id="WP_408339040.1">
    <property type="nucleotide sequence ID" value="NZ_JAQQCF010000027.1"/>
</dbReference>
<evidence type="ECO:0000256" key="1">
    <source>
        <dbReference type="ARBA" id="ARBA00006484"/>
    </source>
</evidence>
<keyword evidence="2" id="KW-0560">Oxidoreductase</keyword>
<accession>A0ABW9DZG2</accession>
<gene>
    <name evidence="3" type="ORF">PQQ63_26690</name>
</gene>
<dbReference type="SUPFAM" id="SSF51735">
    <property type="entry name" value="NAD(P)-binding Rossmann-fold domains"/>
    <property type="match status" value="1"/>
</dbReference>
<dbReference type="InterPro" id="IPR002347">
    <property type="entry name" value="SDR_fam"/>
</dbReference>
<dbReference type="Pfam" id="PF00106">
    <property type="entry name" value="adh_short"/>
    <property type="match status" value="1"/>
</dbReference>
<protein>
    <submittedName>
        <fullName evidence="3">Oxidoreductase</fullName>
    </submittedName>
</protein>
<dbReference type="Proteomes" id="UP001629432">
    <property type="component" value="Unassembled WGS sequence"/>
</dbReference>
<dbReference type="PANTHER" id="PTHR24320">
    <property type="entry name" value="RETINOL DEHYDROGENASE"/>
    <property type="match status" value="1"/>
</dbReference>